<evidence type="ECO:0000313" key="4">
    <source>
        <dbReference type="Proteomes" id="UP001273935"/>
    </source>
</evidence>
<evidence type="ECO:0000313" key="3">
    <source>
        <dbReference type="EMBL" id="MDV3439900.1"/>
    </source>
</evidence>
<protein>
    <recommendedName>
        <fullName evidence="5">Secreted protein</fullName>
    </recommendedName>
</protein>
<gene>
    <name evidence="3" type="ORF">R0G64_10730</name>
</gene>
<evidence type="ECO:0000256" key="2">
    <source>
        <dbReference type="SAM" id="SignalP"/>
    </source>
</evidence>
<sequence length="102" mass="10477">MRTPLVPLALCTLLLATQAGAQYPAGTPEAGHGSPPSPDGTPAPQQELKTYRDADGTVRTEDGRPVNNRDGNATQDGDRDDSPERSGPGGPLDPSTTPGATE</sequence>
<dbReference type="RefSeq" id="WP_317233791.1">
    <property type="nucleotide sequence ID" value="NZ_JAWJUL010000032.1"/>
</dbReference>
<dbReference type="Proteomes" id="UP001273935">
    <property type="component" value="Unassembled WGS sequence"/>
</dbReference>
<feature type="chain" id="PRO_5045332162" description="Secreted protein" evidence="2">
    <location>
        <begin position="22"/>
        <end position="102"/>
    </location>
</feature>
<feature type="compositionally biased region" description="Basic and acidic residues" evidence="1">
    <location>
        <begin position="49"/>
        <end position="64"/>
    </location>
</feature>
<keyword evidence="4" id="KW-1185">Reference proteome</keyword>
<keyword evidence="2" id="KW-0732">Signal</keyword>
<evidence type="ECO:0008006" key="5">
    <source>
        <dbReference type="Google" id="ProtNLM"/>
    </source>
</evidence>
<feature type="region of interest" description="Disordered" evidence="1">
    <location>
        <begin position="23"/>
        <end position="102"/>
    </location>
</feature>
<proteinExistence type="predicted"/>
<comment type="caution">
    <text evidence="3">The sequence shown here is derived from an EMBL/GenBank/DDBJ whole genome shotgun (WGS) entry which is preliminary data.</text>
</comment>
<accession>A0ABU3XR35</accession>
<feature type="signal peptide" evidence="2">
    <location>
        <begin position="1"/>
        <end position="21"/>
    </location>
</feature>
<organism evidence="3 4">
    <name type="scientific">Metapseudomonas otitidis</name>
    <dbReference type="NCBI Taxonomy" id="319939"/>
    <lineage>
        <taxon>Bacteria</taxon>
        <taxon>Pseudomonadati</taxon>
        <taxon>Pseudomonadota</taxon>
        <taxon>Gammaproteobacteria</taxon>
        <taxon>Pseudomonadales</taxon>
        <taxon>Pseudomonadaceae</taxon>
        <taxon>Metapseudomonas</taxon>
    </lineage>
</organism>
<name>A0ABU3XR35_9GAMM</name>
<dbReference type="EMBL" id="JAWJUL010000032">
    <property type="protein sequence ID" value="MDV3439900.1"/>
    <property type="molecule type" value="Genomic_DNA"/>
</dbReference>
<reference evidence="3 4" key="1">
    <citation type="submission" date="2023-10" db="EMBL/GenBank/DDBJ databases">
        <title>Pseudomonas otitidis isolated from a paediatric patient with cystic fibrosis in Chile.</title>
        <authorList>
            <person name="Amsteins-Romero L."/>
            <person name="Opazo-Capurro A."/>
            <person name="Matus-Kohler M."/>
            <person name="Gonzalez-Rocha G."/>
        </authorList>
    </citation>
    <scope>NUCLEOTIDE SEQUENCE [LARGE SCALE GENOMIC DNA]</scope>
    <source>
        <strain evidence="3 4">P-714</strain>
    </source>
</reference>
<evidence type="ECO:0000256" key="1">
    <source>
        <dbReference type="SAM" id="MobiDB-lite"/>
    </source>
</evidence>